<protein>
    <submittedName>
        <fullName evidence="2">Uncharacterized protein</fullName>
    </submittedName>
</protein>
<evidence type="ECO:0000256" key="1">
    <source>
        <dbReference type="SAM" id="MobiDB-lite"/>
    </source>
</evidence>
<gene>
    <name evidence="2" type="ORF">AVEN_144954_1</name>
</gene>
<comment type="caution">
    <text evidence="2">The sequence shown here is derived from an EMBL/GenBank/DDBJ whole genome shotgun (WGS) entry which is preliminary data.</text>
</comment>
<proteinExistence type="predicted"/>
<dbReference type="EMBL" id="BGPR01150161">
    <property type="protein sequence ID" value="GBN83583.1"/>
    <property type="molecule type" value="Genomic_DNA"/>
</dbReference>
<accession>A0A4Y2S6R5</accession>
<keyword evidence="3" id="KW-1185">Reference proteome</keyword>
<name>A0A4Y2S6R5_ARAVE</name>
<feature type="non-terminal residue" evidence="2">
    <location>
        <position position="1"/>
    </location>
</feature>
<organism evidence="2 3">
    <name type="scientific">Araneus ventricosus</name>
    <name type="common">Orbweaver spider</name>
    <name type="synonym">Epeira ventricosa</name>
    <dbReference type="NCBI Taxonomy" id="182803"/>
    <lineage>
        <taxon>Eukaryota</taxon>
        <taxon>Metazoa</taxon>
        <taxon>Ecdysozoa</taxon>
        <taxon>Arthropoda</taxon>
        <taxon>Chelicerata</taxon>
        <taxon>Arachnida</taxon>
        <taxon>Araneae</taxon>
        <taxon>Araneomorphae</taxon>
        <taxon>Entelegynae</taxon>
        <taxon>Araneoidea</taxon>
        <taxon>Araneidae</taxon>
        <taxon>Araneus</taxon>
    </lineage>
</organism>
<dbReference type="Proteomes" id="UP000499080">
    <property type="component" value="Unassembled WGS sequence"/>
</dbReference>
<evidence type="ECO:0000313" key="3">
    <source>
        <dbReference type="Proteomes" id="UP000499080"/>
    </source>
</evidence>
<feature type="region of interest" description="Disordered" evidence="1">
    <location>
        <begin position="1"/>
        <end position="21"/>
    </location>
</feature>
<sequence length="93" mass="10075">PWRLSGEVSALGPEVPGSKPDSTGDYWACCTLNHTYGDKRPSVGVVWKFGRGISPQVLSSSPNRGSKSWSPSQNLPCVASKRDVNIANQRLFT</sequence>
<evidence type="ECO:0000313" key="2">
    <source>
        <dbReference type="EMBL" id="GBN83583.1"/>
    </source>
</evidence>
<dbReference type="AlphaFoldDB" id="A0A4Y2S6R5"/>
<reference evidence="2 3" key="1">
    <citation type="journal article" date="2019" name="Sci. Rep.">
        <title>Orb-weaving spider Araneus ventricosus genome elucidates the spidroin gene catalogue.</title>
        <authorList>
            <person name="Kono N."/>
            <person name="Nakamura H."/>
            <person name="Ohtoshi R."/>
            <person name="Moran D.A.P."/>
            <person name="Shinohara A."/>
            <person name="Yoshida Y."/>
            <person name="Fujiwara M."/>
            <person name="Mori M."/>
            <person name="Tomita M."/>
            <person name="Arakawa K."/>
        </authorList>
    </citation>
    <scope>NUCLEOTIDE SEQUENCE [LARGE SCALE GENOMIC DNA]</scope>
</reference>